<proteinExistence type="inferred from homology"/>
<evidence type="ECO:0000256" key="6">
    <source>
        <dbReference type="ARBA" id="ARBA00022989"/>
    </source>
</evidence>
<keyword evidence="5 10" id="KW-0812">Transmembrane</keyword>
<evidence type="ECO:0000256" key="9">
    <source>
        <dbReference type="ARBA" id="ARBA00023303"/>
    </source>
</evidence>
<dbReference type="InterPro" id="IPR036019">
    <property type="entry name" value="MscL_channel"/>
</dbReference>
<dbReference type="PANTHER" id="PTHR30266">
    <property type="entry name" value="MECHANOSENSITIVE CHANNEL MSCL"/>
    <property type="match status" value="1"/>
</dbReference>
<feature type="transmembrane region" description="Helical" evidence="10">
    <location>
        <begin position="12"/>
        <end position="32"/>
    </location>
</feature>
<evidence type="ECO:0000256" key="8">
    <source>
        <dbReference type="ARBA" id="ARBA00023136"/>
    </source>
</evidence>
<keyword evidence="8 10" id="KW-0472">Membrane</keyword>
<evidence type="ECO:0000313" key="11">
    <source>
        <dbReference type="EMBL" id="MBB5056135.1"/>
    </source>
</evidence>
<keyword evidence="4 10" id="KW-1003">Cell membrane</keyword>
<evidence type="ECO:0000256" key="5">
    <source>
        <dbReference type="ARBA" id="ARBA00022692"/>
    </source>
</evidence>
<evidence type="ECO:0000256" key="1">
    <source>
        <dbReference type="ARBA" id="ARBA00004651"/>
    </source>
</evidence>
<keyword evidence="3 10" id="KW-0813">Transport</keyword>
<dbReference type="Gene3D" id="1.10.1200.120">
    <property type="entry name" value="Large-conductance mechanosensitive channel, MscL, domain 1"/>
    <property type="match status" value="1"/>
</dbReference>
<feature type="transmembrane region" description="Helical" evidence="10">
    <location>
        <begin position="72"/>
        <end position="96"/>
    </location>
</feature>
<dbReference type="NCBIfam" id="TIGR00220">
    <property type="entry name" value="mscL"/>
    <property type="match status" value="1"/>
</dbReference>
<dbReference type="GO" id="GO:0008381">
    <property type="term" value="F:mechanosensitive monoatomic ion channel activity"/>
    <property type="evidence" value="ECO:0007669"/>
    <property type="project" value="UniProtKB-UniRule"/>
</dbReference>
<dbReference type="Pfam" id="PF01741">
    <property type="entry name" value="MscL"/>
    <property type="match status" value="1"/>
</dbReference>
<keyword evidence="7 10" id="KW-0406">Ion transport</keyword>
<keyword evidence="6 10" id="KW-1133">Transmembrane helix</keyword>
<dbReference type="PROSITE" id="PS01327">
    <property type="entry name" value="MSCL"/>
    <property type="match status" value="1"/>
</dbReference>
<evidence type="ECO:0000313" key="12">
    <source>
        <dbReference type="Proteomes" id="UP000540989"/>
    </source>
</evidence>
<evidence type="ECO:0000256" key="7">
    <source>
        <dbReference type="ARBA" id="ARBA00023065"/>
    </source>
</evidence>
<dbReference type="AlphaFoldDB" id="A0A7W8E3H0"/>
<evidence type="ECO:0000256" key="3">
    <source>
        <dbReference type="ARBA" id="ARBA00022448"/>
    </source>
</evidence>
<evidence type="ECO:0000256" key="10">
    <source>
        <dbReference type="HAMAP-Rule" id="MF_00115"/>
    </source>
</evidence>
<comment type="subcellular location">
    <subcellularLocation>
        <location evidence="1 10">Cell membrane</location>
        <topology evidence="1 10">Multi-pass membrane protein</topology>
    </subcellularLocation>
</comment>
<dbReference type="PANTHER" id="PTHR30266:SF2">
    <property type="entry name" value="LARGE-CONDUCTANCE MECHANOSENSITIVE CHANNEL"/>
    <property type="match status" value="1"/>
</dbReference>
<comment type="function">
    <text evidence="10">Channel that opens in response to stretch forces in the membrane lipid bilayer. May participate in the regulation of osmotic pressure changes within the cell.</text>
</comment>
<accession>A0A7W8E3H0</accession>
<feature type="transmembrane region" description="Helical" evidence="10">
    <location>
        <begin position="38"/>
        <end position="60"/>
    </location>
</feature>
<dbReference type="SUPFAM" id="SSF81330">
    <property type="entry name" value="Gated mechanosensitive channel"/>
    <property type="match status" value="1"/>
</dbReference>
<dbReference type="GO" id="GO:0005886">
    <property type="term" value="C:plasma membrane"/>
    <property type="evidence" value="ECO:0007669"/>
    <property type="project" value="UniProtKB-SubCell"/>
</dbReference>
<dbReference type="HAMAP" id="MF_00115">
    <property type="entry name" value="MscL"/>
    <property type="match status" value="1"/>
</dbReference>
<name>A0A7W8E3H0_9BACT</name>
<organism evidence="11 12">
    <name type="scientific">Granulicella aggregans</name>
    <dbReference type="NCBI Taxonomy" id="474949"/>
    <lineage>
        <taxon>Bacteria</taxon>
        <taxon>Pseudomonadati</taxon>
        <taxon>Acidobacteriota</taxon>
        <taxon>Terriglobia</taxon>
        <taxon>Terriglobales</taxon>
        <taxon>Acidobacteriaceae</taxon>
        <taxon>Granulicella</taxon>
    </lineage>
</organism>
<evidence type="ECO:0000256" key="2">
    <source>
        <dbReference type="ARBA" id="ARBA00007254"/>
    </source>
</evidence>
<reference evidence="11 12" key="1">
    <citation type="submission" date="2020-08" db="EMBL/GenBank/DDBJ databases">
        <title>Genomic Encyclopedia of Type Strains, Phase IV (KMG-V): Genome sequencing to study the core and pangenomes of soil and plant-associated prokaryotes.</title>
        <authorList>
            <person name="Whitman W."/>
        </authorList>
    </citation>
    <scope>NUCLEOTIDE SEQUENCE [LARGE SCALE GENOMIC DNA]</scope>
    <source>
        <strain evidence="11 12">M8UP14</strain>
    </source>
</reference>
<gene>
    <name evidence="10" type="primary">mscL</name>
    <name evidence="11" type="ORF">HDF16_000804</name>
</gene>
<dbReference type="InterPro" id="IPR019823">
    <property type="entry name" value="Mechanosensitive_channel_CS"/>
</dbReference>
<dbReference type="Proteomes" id="UP000540989">
    <property type="component" value="Unassembled WGS sequence"/>
</dbReference>
<comment type="caution">
    <text evidence="11">The sequence shown here is derived from an EMBL/GenBank/DDBJ whole genome shotgun (WGS) entry which is preliminary data.</text>
</comment>
<keyword evidence="12" id="KW-1185">Reference proteome</keyword>
<dbReference type="InterPro" id="IPR037673">
    <property type="entry name" value="MSC/AndL"/>
</dbReference>
<evidence type="ECO:0000256" key="4">
    <source>
        <dbReference type="ARBA" id="ARBA00022475"/>
    </source>
</evidence>
<sequence>MLKGFRDFILRGNVVDLAVAVIIGAAFGSVVTALTTDIITPFIAAIVGKPSFEALFFFVNGGKILYGSFLNAVIDFVLKASVVYFFIVVPLGYLLAKVKGPVPEAPPVTKVCAQCLSDIPVAAKRCKFCTEPVVA</sequence>
<dbReference type="InterPro" id="IPR001185">
    <property type="entry name" value="MS_channel"/>
</dbReference>
<protein>
    <recommendedName>
        <fullName evidence="10">Large-conductance mechanosensitive channel</fullName>
    </recommendedName>
</protein>
<dbReference type="EMBL" id="JACHIP010000001">
    <property type="protein sequence ID" value="MBB5056135.1"/>
    <property type="molecule type" value="Genomic_DNA"/>
</dbReference>
<keyword evidence="9 10" id="KW-0407">Ion channel</keyword>
<comment type="similarity">
    <text evidence="2 10">Belongs to the MscL family.</text>
</comment>
<comment type="subunit">
    <text evidence="10">Homopentamer.</text>
</comment>
<dbReference type="RefSeq" id="WP_184213823.1">
    <property type="nucleotide sequence ID" value="NZ_JACHIP010000001.1"/>
</dbReference>